<evidence type="ECO:0000313" key="2">
    <source>
        <dbReference type="EMBL" id="KAK0616449.1"/>
    </source>
</evidence>
<feature type="compositionally biased region" description="Basic and acidic residues" evidence="1">
    <location>
        <begin position="478"/>
        <end position="504"/>
    </location>
</feature>
<dbReference type="AlphaFoldDB" id="A0AA39WJA1"/>
<keyword evidence="3" id="KW-1185">Reference proteome</keyword>
<proteinExistence type="predicted"/>
<feature type="compositionally biased region" description="Basic and acidic residues" evidence="1">
    <location>
        <begin position="532"/>
        <end position="543"/>
    </location>
</feature>
<protein>
    <submittedName>
        <fullName evidence="2">Uncharacterized protein</fullName>
    </submittedName>
</protein>
<feature type="region of interest" description="Disordered" evidence="1">
    <location>
        <begin position="846"/>
        <end position="994"/>
    </location>
</feature>
<organism evidence="2 3">
    <name type="scientific">Immersiella caudata</name>
    <dbReference type="NCBI Taxonomy" id="314043"/>
    <lineage>
        <taxon>Eukaryota</taxon>
        <taxon>Fungi</taxon>
        <taxon>Dikarya</taxon>
        <taxon>Ascomycota</taxon>
        <taxon>Pezizomycotina</taxon>
        <taxon>Sordariomycetes</taxon>
        <taxon>Sordariomycetidae</taxon>
        <taxon>Sordariales</taxon>
        <taxon>Lasiosphaeriaceae</taxon>
        <taxon>Immersiella</taxon>
    </lineage>
</organism>
<feature type="region of interest" description="Disordered" evidence="1">
    <location>
        <begin position="787"/>
        <end position="806"/>
    </location>
</feature>
<gene>
    <name evidence="2" type="ORF">B0T14DRAFT_523156</name>
</gene>
<feature type="compositionally biased region" description="Basic and acidic residues" evidence="1">
    <location>
        <begin position="217"/>
        <end position="230"/>
    </location>
</feature>
<evidence type="ECO:0000256" key="1">
    <source>
        <dbReference type="SAM" id="MobiDB-lite"/>
    </source>
</evidence>
<feature type="region of interest" description="Disordered" evidence="1">
    <location>
        <begin position="623"/>
        <end position="700"/>
    </location>
</feature>
<evidence type="ECO:0000313" key="3">
    <source>
        <dbReference type="Proteomes" id="UP001175000"/>
    </source>
</evidence>
<feature type="region of interest" description="Disordered" evidence="1">
    <location>
        <begin position="379"/>
        <end position="549"/>
    </location>
</feature>
<feature type="compositionally biased region" description="Polar residues" evidence="1">
    <location>
        <begin position="880"/>
        <end position="889"/>
    </location>
</feature>
<sequence>MASEPVPSAIDSTGKDTPEPELDRTFSNSQLKPAPLRLARKSQSSTEDASYPEDPVPNTDDAPQPEVLTTDGPVTPPARHAHTHFRTNQLPILELTPPPARQPAPSLVPIVSKYEVLEAISHIDHRAFSSPSSPRRHPRTPSQARPSPLSSQPQSIFREGSPFRKLPRLAVPASDRKSAHSERFTQVSPTTLTSPAALKGRLRSVAQKGKSPLPQRNDTKFEDGGAHGEDAQNPIKVLEGKEKHDVFVSPAAKPQGEGSVKRLSRPKTDEIVGWDPKLVAERRKVFERGKFTEPRVTRTTVPSNSIGYDARQDIVGSTLSPAKKHSHPVESRRSRLLLPQEPTSQRKWNSVADLRLSFEKASGSGTKQDITNASARVPLPTIDSASPSRAPITPRRRNVLTTTDATERLFGGHTAPSKYSRAGSKDEQTQHQQPADSLDRIPLRHSIPVGSHSVGLKQSSSAGYIPKNPGYLHTRRQIRSDRQDSNMTKSAHESAHNRSDREYPYLRPRILSVKISTADPNAAPEDPSAGDTDSRECSVDADRQGMPQLSKVQQLRTVFDRPQEPAVFLPFLQKNRRDTAPAKSGPSLPITVSTTVAVSTQRSSSHGSTSSGESVVVSTTADHVNHAKERSSLPSSRGELTDTPSRPPRNKLRKRRESPVKDRISMFESMTRPAGSSVSLPTGGRSKSYDSGMTPKFDKKRVPGWEFKRGSKMFRVLSFGSNKGATKKMDDKAKGVPKTVTAKSSLEAMKRHSLPGPNRPSKLSFLQSATARRESAIMVRGTVYKVSNHEESPEQPSLPTKASAPNTVVWSSTDLVNNTTETPPTLFHAASTRSGRILPTRKSYGALQPKGEWEATDDTAFTNPFRDASGATPDEDVSATECSLPSTIAESAASRGEAVTSPKRRSRYPSSFGRKAGHTLKRNAVGPILSPDEGRAVPTRRSSLSHSWGRRAAAAAFAIGRRIRERRTSGTRSLSMHGQEPSGGPPRPTSRDEEWDVFVATPNGGLQHPRPGRVVNFAKFEGYGGSRTEIQGPSSRL</sequence>
<feature type="compositionally biased region" description="Low complexity" evidence="1">
    <location>
        <begin position="950"/>
        <end position="960"/>
    </location>
</feature>
<feature type="compositionally biased region" description="Polar residues" evidence="1">
    <location>
        <begin position="184"/>
        <end position="194"/>
    </location>
</feature>
<feature type="region of interest" description="Disordered" evidence="1">
    <location>
        <begin position="125"/>
        <end position="231"/>
    </location>
</feature>
<reference evidence="2" key="1">
    <citation type="submission" date="2023-06" db="EMBL/GenBank/DDBJ databases">
        <title>Genome-scale phylogeny and comparative genomics of the fungal order Sordariales.</title>
        <authorList>
            <consortium name="Lawrence Berkeley National Laboratory"/>
            <person name="Hensen N."/>
            <person name="Bonometti L."/>
            <person name="Westerberg I."/>
            <person name="Brannstrom I.O."/>
            <person name="Guillou S."/>
            <person name="Cros-Aarteil S."/>
            <person name="Calhoun S."/>
            <person name="Haridas S."/>
            <person name="Kuo A."/>
            <person name="Mondo S."/>
            <person name="Pangilinan J."/>
            <person name="Riley R."/>
            <person name="Labutti K."/>
            <person name="Andreopoulos B."/>
            <person name="Lipzen A."/>
            <person name="Chen C."/>
            <person name="Yanf M."/>
            <person name="Daum C."/>
            <person name="Ng V."/>
            <person name="Clum A."/>
            <person name="Steindorff A."/>
            <person name="Ohm R."/>
            <person name="Martin F."/>
            <person name="Silar P."/>
            <person name="Natvig D."/>
            <person name="Lalanne C."/>
            <person name="Gautier V."/>
            <person name="Ament-Velasquez S.L."/>
            <person name="Kruys A."/>
            <person name="Hutchinson M.I."/>
            <person name="Powell A.J."/>
            <person name="Barry K."/>
            <person name="Miller A.N."/>
            <person name="Grigoriev I.V."/>
            <person name="Debuchy R."/>
            <person name="Gladieux P."/>
            <person name="Thoren M.H."/>
            <person name="Johannesson H."/>
        </authorList>
    </citation>
    <scope>NUCLEOTIDE SEQUENCE</scope>
    <source>
        <strain evidence="2">CBS 606.72</strain>
    </source>
</reference>
<feature type="compositionally biased region" description="Basic and acidic residues" evidence="1">
    <location>
        <begin position="13"/>
        <end position="24"/>
    </location>
</feature>
<feature type="region of interest" description="Disordered" evidence="1">
    <location>
        <begin position="598"/>
        <end position="617"/>
    </location>
</feature>
<dbReference type="EMBL" id="JAULSU010000005">
    <property type="protein sequence ID" value="KAK0616449.1"/>
    <property type="molecule type" value="Genomic_DNA"/>
</dbReference>
<feature type="compositionally biased region" description="Polar residues" evidence="1">
    <location>
        <begin position="794"/>
        <end position="806"/>
    </location>
</feature>
<accession>A0AA39WJA1</accession>
<feature type="compositionally biased region" description="Basic and acidic residues" evidence="1">
    <location>
        <begin position="174"/>
        <end position="183"/>
    </location>
</feature>
<name>A0AA39WJA1_9PEZI</name>
<feature type="compositionally biased region" description="Polar residues" evidence="1">
    <location>
        <begin position="143"/>
        <end position="155"/>
    </location>
</feature>
<dbReference type="Proteomes" id="UP001175000">
    <property type="component" value="Unassembled WGS sequence"/>
</dbReference>
<comment type="caution">
    <text evidence="2">The sequence shown here is derived from an EMBL/GenBank/DDBJ whole genome shotgun (WGS) entry which is preliminary data.</text>
</comment>
<feature type="region of interest" description="Disordered" evidence="1">
    <location>
        <begin position="1"/>
        <end position="106"/>
    </location>
</feature>